<gene>
    <name evidence="4" type="ORF">AK812_SmicGene22801</name>
</gene>
<comment type="caution">
    <text evidence="4">The sequence shown here is derived from an EMBL/GenBank/DDBJ whole genome shotgun (WGS) entry which is preliminary data.</text>
</comment>
<evidence type="ECO:0000256" key="1">
    <source>
        <dbReference type="SAM" id="Coils"/>
    </source>
</evidence>
<evidence type="ECO:0000256" key="3">
    <source>
        <dbReference type="SAM" id="SignalP"/>
    </source>
</evidence>
<sequence length="137" mass="15082">MLSAILVVLASPQMIGQAVPSEIFPVRLWLVAGAEKAIVQLSQEEEEEEEEEEEALTAPMAVTMTGALVSVAVGTFVTVTMAVGRGVAVTMAFKRQFSCRGKACMMIMMMMMNEEEEEEEEEDMVTVTTLVMLQQLR</sequence>
<evidence type="ECO:0000256" key="2">
    <source>
        <dbReference type="SAM" id="Phobius"/>
    </source>
</evidence>
<evidence type="ECO:0000313" key="5">
    <source>
        <dbReference type="Proteomes" id="UP000186817"/>
    </source>
</evidence>
<proteinExistence type="predicted"/>
<keyword evidence="2" id="KW-1133">Transmembrane helix</keyword>
<feature type="coiled-coil region" evidence="1">
    <location>
        <begin position="31"/>
        <end position="58"/>
    </location>
</feature>
<name>A0A1Q9DIY7_SYMMI</name>
<accession>A0A1Q9DIY7</accession>
<feature type="signal peptide" evidence="3">
    <location>
        <begin position="1"/>
        <end position="18"/>
    </location>
</feature>
<dbReference type="Proteomes" id="UP000186817">
    <property type="component" value="Unassembled WGS sequence"/>
</dbReference>
<feature type="chain" id="PRO_5012277121" evidence="3">
    <location>
        <begin position="19"/>
        <end position="137"/>
    </location>
</feature>
<keyword evidence="2" id="KW-0812">Transmembrane</keyword>
<protein>
    <submittedName>
        <fullName evidence="4">Uncharacterized protein</fullName>
    </submittedName>
</protein>
<feature type="transmembrane region" description="Helical" evidence="2">
    <location>
        <begin position="67"/>
        <end position="93"/>
    </location>
</feature>
<keyword evidence="5" id="KW-1185">Reference proteome</keyword>
<keyword evidence="1" id="KW-0175">Coiled coil</keyword>
<dbReference type="AlphaFoldDB" id="A0A1Q9DIY7"/>
<dbReference type="EMBL" id="LSRX01000516">
    <property type="protein sequence ID" value="OLP95116.1"/>
    <property type="molecule type" value="Genomic_DNA"/>
</dbReference>
<organism evidence="4 5">
    <name type="scientific">Symbiodinium microadriaticum</name>
    <name type="common">Dinoflagellate</name>
    <name type="synonym">Zooxanthella microadriatica</name>
    <dbReference type="NCBI Taxonomy" id="2951"/>
    <lineage>
        <taxon>Eukaryota</taxon>
        <taxon>Sar</taxon>
        <taxon>Alveolata</taxon>
        <taxon>Dinophyceae</taxon>
        <taxon>Suessiales</taxon>
        <taxon>Symbiodiniaceae</taxon>
        <taxon>Symbiodinium</taxon>
    </lineage>
</organism>
<keyword evidence="3" id="KW-0732">Signal</keyword>
<keyword evidence="2" id="KW-0472">Membrane</keyword>
<reference evidence="4 5" key="1">
    <citation type="submission" date="2016-02" db="EMBL/GenBank/DDBJ databases">
        <title>Genome analysis of coral dinoflagellate symbionts highlights evolutionary adaptations to a symbiotic lifestyle.</title>
        <authorList>
            <person name="Aranda M."/>
            <person name="Li Y."/>
            <person name="Liew Y.J."/>
            <person name="Baumgarten S."/>
            <person name="Simakov O."/>
            <person name="Wilson M."/>
            <person name="Piel J."/>
            <person name="Ashoor H."/>
            <person name="Bougouffa S."/>
            <person name="Bajic V.B."/>
            <person name="Ryu T."/>
            <person name="Ravasi T."/>
            <person name="Bayer T."/>
            <person name="Micklem G."/>
            <person name="Kim H."/>
            <person name="Bhak J."/>
            <person name="Lajeunesse T.C."/>
            <person name="Voolstra C.R."/>
        </authorList>
    </citation>
    <scope>NUCLEOTIDE SEQUENCE [LARGE SCALE GENOMIC DNA]</scope>
    <source>
        <strain evidence="4 5">CCMP2467</strain>
    </source>
</reference>
<evidence type="ECO:0000313" key="4">
    <source>
        <dbReference type="EMBL" id="OLP95116.1"/>
    </source>
</evidence>